<organism evidence="2 3">
    <name type="scientific">Trichoderma harzianum CBS 226.95</name>
    <dbReference type="NCBI Taxonomy" id="983964"/>
    <lineage>
        <taxon>Eukaryota</taxon>
        <taxon>Fungi</taxon>
        <taxon>Dikarya</taxon>
        <taxon>Ascomycota</taxon>
        <taxon>Pezizomycotina</taxon>
        <taxon>Sordariomycetes</taxon>
        <taxon>Hypocreomycetidae</taxon>
        <taxon>Hypocreales</taxon>
        <taxon>Hypocreaceae</taxon>
        <taxon>Trichoderma</taxon>
    </lineage>
</organism>
<evidence type="ECO:0000313" key="3">
    <source>
        <dbReference type="Proteomes" id="UP000241690"/>
    </source>
</evidence>
<dbReference type="STRING" id="983964.A0A2T3ZYH7"/>
<gene>
    <name evidence="2" type="ORF">M431DRAFT_534519</name>
</gene>
<dbReference type="AlphaFoldDB" id="A0A2T3ZYH7"/>
<evidence type="ECO:0000256" key="1">
    <source>
        <dbReference type="SAM" id="MobiDB-lite"/>
    </source>
</evidence>
<feature type="compositionally biased region" description="Basic and acidic residues" evidence="1">
    <location>
        <begin position="106"/>
        <end position="115"/>
    </location>
</feature>
<protein>
    <submittedName>
        <fullName evidence="2">Uncharacterized protein</fullName>
    </submittedName>
</protein>
<dbReference type="GeneID" id="36629494"/>
<name>A0A2T3ZYH7_TRIHA</name>
<proteinExistence type="predicted"/>
<accession>A0A2T3ZYH7</accession>
<feature type="region of interest" description="Disordered" evidence="1">
    <location>
        <begin position="106"/>
        <end position="128"/>
    </location>
</feature>
<feature type="compositionally biased region" description="Basic and acidic residues" evidence="1">
    <location>
        <begin position="28"/>
        <end position="37"/>
    </location>
</feature>
<feature type="region of interest" description="Disordered" evidence="1">
    <location>
        <begin position="17"/>
        <end position="59"/>
    </location>
</feature>
<feature type="compositionally biased region" description="Basic and acidic residues" evidence="1">
    <location>
        <begin position="49"/>
        <end position="59"/>
    </location>
</feature>
<dbReference type="Proteomes" id="UP000241690">
    <property type="component" value="Unassembled WGS sequence"/>
</dbReference>
<dbReference type="EMBL" id="KZ679690">
    <property type="protein sequence ID" value="PTB49793.1"/>
    <property type="molecule type" value="Genomic_DNA"/>
</dbReference>
<evidence type="ECO:0000313" key="2">
    <source>
        <dbReference type="EMBL" id="PTB49793.1"/>
    </source>
</evidence>
<reference evidence="2 3" key="1">
    <citation type="submission" date="2016-07" db="EMBL/GenBank/DDBJ databases">
        <title>Multiple horizontal gene transfer events from other fungi enriched the ability of initially mycotrophic Trichoderma (Ascomycota) to feed on dead plant biomass.</title>
        <authorList>
            <consortium name="DOE Joint Genome Institute"/>
            <person name="Aerts A."/>
            <person name="Atanasova L."/>
            <person name="Chenthamara K."/>
            <person name="Zhang J."/>
            <person name="Grujic M."/>
            <person name="Henrissat B."/>
            <person name="Kuo A."/>
            <person name="Salamov A."/>
            <person name="Lipzen A."/>
            <person name="Labutti K."/>
            <person name="Barry K."/>
            <person name="Miao Y."/>
            <person name="Rahimi M.J."/>
            <person name="Shen Q."/>
            <person name="Grigoriev I.V."/>
            <person name="Kubicek C.P."/>
            <person name="Druzhinina I.S."/>
        </authorList>
    </citation>
    <scope>NUCLEOTIDE SEQUENCE [LARGE SCALE GENOMIC DNA]</scope>
    <source>
        <strain evidence="2 3">CBS 226.95</strain>
    </source>
</reference>
<dbReference type="RefSeq" id="XP_024769470.1">
    <property type="nucleotide sequence ID" value="XM_024920925.1"/>
</dbReference>
<keyword evidence="3" id="KW-1185">Reference proteome</keyword>
<sequence length="140" mass="15697">MSKHSYCEEKIDLIEQGKLAPNGPSQKKVYEGRDFGKRTTRSGASGYQDDWKKRRDQDQKGGFREAAEVVVSVVEVVLAVSLTKVAITPISRIRCEAPYRVDSRRGYAEKGDGRGGKNQLPRAHDHNLNGYEFSTSNYVC</sequence>